<dbReference type="SUPFAM" id="SSF51445">
    <property type="entry name" value="(Trans)glycosidases"/>
    <property type="match status" value="1"/>
</dbReference>
<dbReference type="InterPro" id="IPR017853">
    <property type="entry name" value="GH"/>
</dbReference>
<feature type="domain" description="Fibronectin type III-like" evidence="3">
    <location>
        <begin position="573"/>
        <end position="643"/>
    </location>
</feature>
<proteinExistence type="inferred from homology"/>
<dbReference type="OrthoDB" id="9805821at2"/>
<dbReference type="SMART" id="SM01217">
    <property type="entry name" value="Fn3_like"/>
    <property type="match status" value="1"/>
</dbReference>
<dbReference type="eggNOG" id="COG1472">
    <property type="taxonomic scope" value="Bacteria"/>
</dbReference>
<dbReference type="InterPro" id="IPR026891">
    <property type="entry name" value="Fn3-like"/>
</dbReference>
<reference evidence="4 5" key="1">
    <citation type="journal article" date="2015" name="Genome Announc.">
        <title>Expanding the biotechnology potential of lactobacilli through comparative genomics of 213 strains and associated genera.</title>
        <authorList>
            <person name="Sun Z."/>
            <person name="Harris H.M."/>
            <person name="McCann A."/>
            <person name="Guo C."/>
            <person name="Argimon S."/>
            <person name="Zhang W."/>
            <person name="Yang X."/>
            <person name="Jeffery I.B."/>
            <person name="Cooney J.C."/>
            <person name="Kagawa T.F."/>
            <person name="Liu W."/>
            <person name="Song Y."/>
            <person name="Salvetti E."/>
            <person name="Wrobel A."/>
            <person name="Rasinkangas P."/>
            <person name="Parkhill J."/>
            <person name="Rea M.C."/>
            <person name="O'Sullivan O."/>
            <person name="Ritari J."/>
            <person name="Douillard F.P."/>
            <person name="Paul Ross R."/>
            <person name="Yang R."/>
            <person name="Briner A.E."/>
            <person name="Felis G.E."/>
            <person name="de Vos W.M."/>
            <person name="Barrangou R."/>
            <person name="Klaenhammer T.R."/>
            <person name="Caufield P.W."/>
            <person name="Cui Y."/>
            <person name="Zhang H."/>
            <person name="O'Toole P.W."/>
        </authorList>
    </citation>
    <scope>NUCLEOTIDE SEQUENCE [LARGE SCALE GENOMIC DNA]</scope>
    <source>
        <strain evidence="4 5">DSM 15354</strain>
    </source>
</reference>
<comment type="caution">
    <text evidence="4">The sequence shown here is derived from an EMBL/GenBank/DDBJ whole genome shotgun (WGS) entry which is preliminary data.</text>
</comment>
<dbReference type="Pfam" id="PF14310">
    <property type="entry name" value="Fn3-like"/>
    <property type="match status" value="1"/>
</dbReference>
<evidence type="ECO:0000259" key="3">
    <source>
        <dbReference type="SMART" id="SM01217"/>
    </source>
</evidence>
<dbReference type="Gene3D" id="3.40.50.1700">
    <property type="entry name" value="Glycoside hydrolase family 3 C-terminal domain"/>
    <property type="match status" value="1"/>
</dbReference>
<dbReference type="RefSeq" id="WP_027825769.1">
    <property type="nucleotide sequence ID" value="NZ_AZFB01000005.1"/>
</dbReference>
<evidence type="ECO:0000313" key="4">
    <source>
        <dbReference type="EMBL" id="KRL63116.1"/>
    </source>
</evidence>
<dbReference type="EMBL" id="AZFB01000005">
    <property type="protein sequence ID" value="KRL63116.1"/>
    <property type="molecule type" value="Genomic_DNA"/>
</dbReference>
<dbReference type="Proteomes" id="UP000051931">
    <property type="component" value="Unassembled WGS sequence"/>
</dbReference>
<dbReference type="InterPro" id="IPR036962">
    <property type="entry name" value="Glyco_hydro_3_N_sf"/>
</dbReference>
<keyword evidence="2" id="KW-0378">Hydrolase</keyword>
<protein>
    <submittedName>
        <fullName evidence="4">Glucocerebrosidase</fullName>
    </submittedName>
</protein>
<gene>
    <name evidence="4" type="ORF">FC23_GL001055</name>
</gene>
<dbReference type="InterPro" id="IPR001764">
    <property type="entry name" value="Glyco_hydro_3_N"/>
</dbReference>
<dbReference type="GO" id="GO:0005975">
    <property type="term" value="P:carbohydrate metabolic process"/>
    <property type="evidence" value="ECO:0007669"/>
    <property type="project" value="InterPro"/>
</dbReference>
<dbReference type="Gene3D" id="2.60.40.10">
    <property type="entry name" value="Immunoglobulins"/>
    <property type="match status" value="1"/>
</dbReference>
<dbReference type="PANTHER" id="PTHR42715:SF10">
    <property type="entry name" value="BETA-GLUCOSIDASE"/>
    <property type="match status" value="1"/>
</dbReference>
<name>A0A0R1S255_9LACO</name>
<dbReference type="Pfam" id="PF00933">
    <property type="entry name" value="Glyco_hydro_3"/>
    <property type="match status" value="1"/>
</dbReference>
<dbReference type="PRINTS" id="PR00133">
    <property type="entry name" value="GLHYDRLASE3"/>
</dbReference>
<dbReference type="InterPro" id="IPR002772">
    <property type="entry name" value="Glyco_hydro_3_C"/>
</dbReference>
<dbReference type="AlphaFoldDB" id="A0A0R1S255"/>
<dbReference type="PANTHER" id="PTHR42715">
    <property type="entry name" value="BETA-GLUCOSIDASE"/>
    <property type="match status" value="1"/>
</dbReference>
<dbReference type="Gene3D" id="3.20.20.300">
    <property type="entry name" value="Glycoside hydrolase, family 3, N-terminal domain"/>
    <property type="match status" value="1"/>
</dbReference>
<sequence length="804" mass="89049">MLKNQAIIDKLTLKEKASLVSGKNEWETYSANGKVPTIFMSDGPLGLRKQSGAGDHLGLNASEKATCFPASATLANSWNPNLTKKVGQALAREAQRLHVNQVLGPALNIKRNPRGGRSFEYYSEDPYLAGKMAAGMIQGIESGGVAATPKHFAVNSQETRRMASDSVVDERTLHELYLTNFEIAVKEGKPSAIMSSYNEINGTYANENEGLLTKSLRHDWGFDGYVVTDWGGDNDHVKGLQAGNNLVMPGLSWQGAQEIVAAVEAGKLKESVLDQRVDELISVILKLKHSEKTISDFSWDEQHKIAQKAARESIVLLKNNGILPLKANTKVALIGDFAKTPRYQGAGSSLINAQNVENMLTTSKNYPLNLVGFAQGYERSGQENQALLDEAKKLAKTADVIVVNMGLDEGSESEGLDRPNLSLPANQLHLVNELSKLGKELVVVLSGGSVIELPFVDKVSALVHGYLGGEAGASAVWDVLTGKYNPSGRLSETYPLKESDILFNQDFPEKKRHAYYREGPFVGYRYFDSVNQEVLFPFGFGLSYTKFDLSNFMIDEKGVSFKVKNIGLRSGKETVQMYVGKKDSNLIRPAKELKGWIQVELRAGESKACRIKFDDKTFRFWDVADKSWQVEAGKYQVYLGENVENIAQTLTISREGITLPEITNASLVKYERLQLDQTDLTDFSQLLGHKVPENTVKELLDYNDPLSDMHHAKSGLARIAANYLKKKINQSIVAGKPDLNFLFNYNMPFRAMPKMTHGMVSKAMAEDILTIVNGHFFKGCGRLIGDYFKNRKLTKANSWYQEGE</sequence>
<dbReference type="SUPFAM" id="SSF52279">
    <property type="entry name" value="Beta-D-glucan exohydrolase, C-terminal domain"/>
    <property type="match status" value="1"/>
</dbReference>
<evidence type="ECO:0000256" key="2">
    <source>
        <dbReference type="ARBA" id="ARBA00022801"/>
    </source>
</evidence>
<dbReference type="GO" id="GO:0004553">
    <property type="term" value="F:hydrolase activity, hydrolyzing O-glycosyl compounds"/>
    <property type="evidence" value="ECO:0007669"/>
    <property type="project" value="InterPro"/>
</dbReference>
<evidence type="ECO:0000256" key="1">
    <source>
        <dbReference type="ARBA" id="ARBA00005336"/>
    </source>
</evidence>
<dbReference type="STRING" id="1122152.GCA_000425905_00799"/>
<accession>A0A0R1S255</accession>
<organism evidence="4 5">
    <name type="scientific">Lactobacillus psittaci DSM 15354</name>
    <dbReference type="NCBI Taxonomy" id="1122152"/>
    <lineage>
        <taxon>Bacteria</taxon>
        <taxon>Bacillati</taxon>
        <taxon>Bacillota</taxon>
        <taxon>Bacilli</taxon>
        <taxon>Lactobacillales</taxon>
        <taxon>Lactobacillaceae</taxon>
        <taxon>Lactobacillus</taxon>
    </lineage>
</organism>
<dbReference type="Pfam" id="PF01915">
    <property type="entry name" value="Glyco_hydro_3_C"/>
    <property type="match status" value="1"/>
</dbReference>
<dbReference type="PATRIC" id="fig|1122152.4.peg.1085"/>
<dbReference type="InterPro" id="IPR013783">
    <property type="entry name" value="Ig-like_fold"/>
</dbReference>
<comment type="similarity">
    <text evidence="1">Belongs to the glycosyl hydrolase 3 family.</text>
</comment>
<dbReference type="InterPro" id="IPR050288">
    <property type="entry name" value="Cellulose_deg_GH3"/>
</dbReference>
<dbReference type="InterPro" id="IPR036881">
    <property type="entry name" value="Glyco_hydro_3_C_sf"/>
</dbReference>
<evidence type="ECO:0000313" key="5">
    <source>
        <dbReference type="Proteomes" id="UP000051931"/>
    </source>
</evidence>
<keyword evidence="5" id="KW-1185">Reference proteome</keyword>